<dbReference type="GO" id="GO:0006915">
    <property type="term" value="P:apoptotic process"/>
    <property type="evidence" value="ECO:0007669"/>
    <property type="project" value="InterPro"/>
</dbReference>
<dbReference type="InterPro" id="IPR041386">
    <property type="entry name" value="XAF1_C"/>
</dbReference>
<feature type="compositionally biased region" description="Polar residues" evidence="4">
    <location>
        <begin position="142"/>
        <end position="152"/>
    </location>
</feature>
<dbReference type="Pfam" id="PF18608">
    <property type="entry name" value="XAF1_C"/>
    <property type="match status" value="1"/>
</dbReference>
<evidence type="ECO:0000256" key="2">
    <source>
        <dbReference type="ARBA" id="ARBA00022771"/>
    </source>
</evidence>
<dbReference type="RefSeq" id="XP_021093978.1">
    <property type="nucleotide sequence ID" value="XM_021238319.1"/>
</dbReference>
<sequence length="248" mass="28296">MEEHCEQRHTQVTCVMCQQSVQKSLLELHETKECQERPVKCKFCELTVYFSKLETHESHCGSRTERCPHCDQLLLLWQLAQHKDVCQREQALLREGKGSAVPERKIYCNYCNEMITGSKHNHYMDDCSAASALLKNLLRSFPSRTGGNQTPTAEKDVRPKTKNTNRFPLPSENSTKQAPREKSRTMDLPSVSELKSRTASPTGNKTAYDILRKCSQCGILLPLPTLMQHQVKCRWLASSKGEQVRKSS</sequence>
<proteinExistence type="predicted"/>
<feature type="compositionally biased region" description="Polar residues" evidence="4">
    <location>
        <begin position="162"/>
        <end position="177"/>
    </location>
</feature>
<dbReference type="Gene3D" id="3.30.40.10">
    <property type="entry name" value="Zinc/RING finger domain, C3HC4 (zinc finger)"/>
    <property type="match status" value="1"/>
</dbReference>
<dbReference type="InterPro" id="IPR013083">
    <property type="entry name" value="Znf_RING/FYVE/PHD"/>
</dbReference>
<keyword evidence="3" id="KW-0862">Zinc</keyword>
<dbReference type="InterPro" id="IPR049439">
    <property type="entry name" value="TRAFD1-XIAF1_Znf"/>
</dbReference>
<dbReference type="InterPro" id="IPR051986">
    <property type="entry name" value="Innate_Immune_Apopt_Reg"/>
</dbReference>
<reference evidence="8" key="1">
    <citation type="submission" date="2025-08" db="UniProtKB">
        <authorList>
            <consortium name="RefSeq"/>
        </authorList>
    </citation>
    <scope>IDENTIFICATION</scope>
</reference>
<dbReference type="GO" id="GO:0008270">
    <property type="term" value="F:zinc ion binding"/>
    <property type="evidence" value="ECO:0007669"/>
    <property type="project" value="UniProtKB-KW"/>
</dbReference>
<dbReference type="Gene3D" id="6.10.250.1730">
    <property type="match status" value="1"/>
</dbReference>
<protein>
    <submittedName>
        <fullName evidence="8">XIAP-associated factor 1</fullName>
    </submittedName>
</protein>
<dbReference type="GO" id="GO:0005739">
    <property type="term" value="C:mitochondrion"/>
    <property type="evidence" value="ECO:0007669"/>
    <property type="project" value="TreeGrafter"/>
</dbReference>
<feature type="region of interest" description="Disordered" evidence="4">
    <location>
        <begin position="141"/>
        <end position="203"/>
    </location>
</feature>
<evidence type="ECO:0000259" key="6">
    <source>
        <dbReference type="Pfam" id="PF21366"/>
    </source>
</evidence>
<evidence type="ECO:0000313" key="8">
    <source>
        <dbReference type="RefSeq" id="XP_021093978.1"/>
    </source>
</evidence>
<evidence type="ECO:0000313" key="7">
    <source>
        <dbReference type="Proteomes" id="UP000694906"/>
    </source>
</evidence>
<accession>A0AAX6RB55</accession>
<evidence type="ECO:0000256" key="4">
    <source>
        <dbReference type="SAM" id="MobiDB-lite"/>
    </source>
</evidence>
<dbReference type="CTD" id="54739"/>
<dbReference type="PANTHER" id="PTHR16295">
    <property type="entry name" value="TRAF-TYPE ZINC FINGER PROTEIN-RELATED"/>
    <property type="match status" value="1"/>
</dbReference>
<gene>
    <name evidence="8" type="primary">Xaf1</name>
</gene>
<dbReference type="InterPro" id="IPR031220">
    <property type="entry name" value="XAF1_C_sf"/>
</dbReference>
<feature type="domain" description="XIAP-associated factor 1 C-terminal" evidence="5">
    <location>
        <begin position="195"/>
        <end position="248"/>
    </location>
</feature>
<keyword evidence="1" id="KW-0479">Metal-binding</keyword>
<keyword evidence="2" id="KW-0863">Zinc-finger</keyword>
<evidence type="ECO:0000256" key="3">
    <source>
        <dbReference type="ARBA" id="ARBA00022833"/>
    </source>
</evidence>
<feature type="domain" description="TRAFD1/XAF1 zinc finger" evidence="6">
    <location>
        <begin position="48"/>
        <end position="86"/>
    </location>
</feature>
<organism evidence="7 8">
    <name type="scientific">Heterocephalus glaber</name>
    <name type="common">Naked mole rat</name>
    <dbReference type="NCBI Taxonomy" id="10181"/>
    <lineage>
        <taxon>Eukaryota</taxon>
        <taxon>Metazoa</taxon>
        <taxon>Chordata</taxon>
        <taxon>Craniata</taxon>
        <taxon>Vertebrata</taxon>
        <taxon>Euteleostomi</taxon>
        <taxon>Mammalia</taxon>
        <taxon>Eutheria</taxon>
        <taxon>Euarchontoglires</taxon>
        <taxon>Glires</taxon>
        <taxon>Rodentia</taxon>
        <taxon>Hystricomorpha</taxon>
        <taxon>Bathyergidae</taxon>
        <taxon>Heterocephalus</taxon>
    </lineage>
</organism>
<name>A0AAX6RB55_HETGA</name>
<dbReference type="Pfam" id="PF21366">
    <property type="entry name" value="TRAFD1-XIAF1_ZnF"/>
    <property type="match status" value="1"/>
</dbReference>
<evidence type="ECO:0000259" key="5">
    <source>
        <dbReference type="Pfam" id="PF18608"/>
    </source>
</evidence>
<dbReference type="AlphaFoldDB" id="A0AAX6RB55"/>
<evidence type="ECO:0000256" key="1">
    <source>
        <dbReference type="ARBA" id="ARBA00022723"/>
    </source>
</evidence>
<dbReference type="GeneID" id="101719296"/>
<keyword evidence="7" id="KW-1185">Reference proteome</keyword>
<dbReference type="Proteomes" id="UP000694906">
    <property type="component" value="Unplaced"/>
</dbReference>
<dbReference type="PANTHER" id="PTHR16295:SF17">
    <property type="entry name" value="XIAP-ASSOCIATED FACTOR 1"/>
    <property type="match status" value="1"/>
</dbReference>